<evidence type="ECO:0000313" key="10">
    <source>
        <dbReference type="Proteomes" id="UP000481033"/>
    </source>
</evidence>
<dbReference type="EC" id="3.1.3.89" evidence="5"/>
<dbReference type="Gene3D" id="1.10.3210.10">
    <property type="entry name" value="Hypothetical protein af1432"/>
    <property type="match status" value="1"/>
</dbReference>
<dbReference type="PANTHER" id="PTHR11845:SF13">
    <property type="entry name" value="5'-DEOXYNUCLEOTIDASE HDDC2"/>
    <property type="match status" value="1"/>
</dbReference>
<dbReference type="SMART" id="SM00471">
    <property type="entry name" value="HDc"/>
    <property type="match status" value="1"/>
</dbReference>
<dbReference type="InterPro" id="IPR039356">
    <property type="entry name" value="YfbR/HDDC2"/>
</dbReference>
<evidence type="ECO:0000256" key="5">
    <source>
        <dbReference type="ARBA" id="ARBA00012964"/>
    </source>
</evidence>
<evidence type="ECO:0000256" key="4">
    <source>
        <dbReference type="ARBA" id="ARBA00011738"/>
    </source>
</evidence>
<feature type="domain" description="HD/PDEase" evidence="8">
    <location>
        <begin position="32"/>
        <end position="149"/>
    </location>
</feature>
<keyword evidence="7" id="KW-0378">Hydrolase</keyword>
<evidence type="ECO:0000256" key="7">
    <source>
        <dbReference type="ARBA" id="ARBA00022801"/>
    </source>
</evidence>
<comment type="subunit">
    <text evidence="4">Homodimer.</text>
</comment>
<dbReference type="RefSeq" id="WP_163698227.1">
    <property type="nucleotide sequence ID" value="NZ_QXHD01000004.1"/>
</dbReference>
<dbReference type="InterPro" id="IPR003607">
    <property type="entry name" value="HD/PDEase_dom"/>
</dbReference>
<keyword evidence="6" id="KW-0479">Metal-binding</keyword>
<dbReference type="EMBL" id="QXHD01000004">
    <property type="protein sequence ID" value="NEZ56247.1"/>
    <property type="molecule type" value="Genomic_DNA"/>
</dbReference>
<dbReference type="GO" id="GO:0046872">
    <property type="term" value="F:metal ion binding"/>
    <property type="evidence" value="ECO:0007669"/>
    <property type="project" value="UniProtKB-KW"/>
</dbReference>
<dbReference type="Pfam" id="PF13023">
    <property type="entry name" value="HD_3"/>
    <property type="match status" value="1"/>
</dbReference>
<dbReference type="GO" id="GO:0002953">
    <property type="term" value="F:5'-deoxynucleotidase activity"/>
    <property type="evidence" value="ECO:0007669"/>
    <property type="project" value="UniProtKB-EC"/>
</dbReference>
<evidence type="ECO:0000256" key="6">
    <source>
        <dbReference type="ARBA" id="ARBA00022723"/>
    </source>
</evidence>
<reference evidence="9 10" key="1">
    <citation type="journal article" date="2020" name="Microb. Ecol.">
        <title>Ecogenomics of the Marine Benthic Filamentous Cyanobacterium Adonisia.</title>
        <authorList>
            <person name="Walter J.M."/>
            <person name="Coutinho F.H."/>
            <person name="Leomil L."/>
            <person name="Hargreaves P.I."/>
            <person name="Campeao M.E."/>
            <person name="Vieira V.V."/>
            <person name="Silva B.S."/>
            <person name="Fistarol G.O."/>
            <person name="Salomon P.S."/>
            <person name="Sawabe T."/>
            <person name="Mino S."/>
            <person name="Hosokawa M."/>
            <person name="Miyashita H."/>
            <person name="Maruyama F."/>
            <person name="van Verk M.C."/>
            <person name="Dutilh B.E."/>
            <person name="Thompson C.C."/>
            <person name="Thompson F.L."/>
        </authorList>
    </citation>
    <scope>NUCLEOTIDE SEQUENCE [LARGE SCALE GENOMIC DNA]</scope>
    <source>
        <strain evidence="9 10">CCMR0081</strain>
    </source>
</reference>
<gene>
    <name evidence="9" type="ORF">DXZ20_11305</name>
</gene>
<comment type="caution">
    <text evidence="9">The sequence shown here is derived from an EMBL/GenBank/DDBJ whole genome shotgun (WGS) entry which is preliminary data.</text>
</comment>
<dbReference type="AlphaFoldDB" id="A0A6M0RJ67"/>
<evidence type="ECO:0000256" key="1">
    <source>
        <dbReference type="ARBA" id="ARBA00001638"/>
    </source>
</evidence>
<evidence type="ECO:0000256" key="2">
    <source>
        <dbReference type="ARBA" id="ARBA00001936"/>
    </source>
</evidence>
<sequence length="197" mass="22471">MEPVEIQRRLAFIQGAEKLKSVLRSSITSDGRKESTAEHTWRLCLLAMVFEDHFQHLDFAKVLKICILHDLGEAISGDIPAVNQVSGIDKSAQEREDLLLLMQPLNTRIREEFLLLWEEYENASTPEARAVKALDKIETLIQHNQGANPPDFDYEFNLSYGKKYTDADPLFSRIRALIDEETQRNALASRREGENGS</sequence>
<dbReference type="InterPro" id="IPR006674">
    <property type="entry name" value="HD_domain"/>
</dbReference>
<organism evidence="9 10">
    <name type="scientific">Adonisia turfae CCMR0081</name>
    <dbReference type="NCBI Taxonomy" id="2292702"/>
    <lineage>
        <taxon>Bacteria</taxon>
        <taxon>Bacillati</taxon>
        <taxon>Cyanobacteriota</taxon>
        <taxon>Adonisia</taxon>
        <taxon>Adonisia turfae</taxon>
    </lineage>
</organism>
<dbReference type="PANTHER" id="PTHR11845">
    <property type="entry name" value="5'-DEOXYNUCLEOTIDASE HDDC2"/>
    <property type="match status" value="1"/>
</dbReference>
<dbReference type="GO" id="GO:0005737">
    <property type="term" value="C:cytoplasm"/>
    <property type="evidence" value="ECO:0007669"/>
    <property type="project" value="TreeGrafter"/>
</dbReference>
<evidence type="ECO:0000313" key="9">
    <source>
        <dbReference type="EMBL" id="NEZ56247.1"/>
    </source>
</evidence>
<keyword evidence="10" id="KW-1185">Reference proteome</keyword>
<evidence type="ECO:0000259" key="8">
    <source>
        <dbReference type="SMART" id="SM00471"/>
    </source>
</evidence>
<accession>A0A6M0RJ67</accession>
<dbReference type="Proteomes" id="UP000481033">
    <property type="component" value="Unassembled WGS sequence"/>
</dbReference>
<name>A0A6M0RJ67_9CYAN</name>
<comment type="cofactor">
    <cofactor evidence="2">
        <name>Mn(2+)</name>
        <dbReference type="ChEBI" id="CHEBI:29035"/>
    </cofactor>
</comment>
<dbReference type="SUPFAM" id="SSF109604">
    <property type="entry name" value="HD-domain/PDEase-like"/>
    <property type="match status" value="1"/>
</dbReference>
<evidence type="ECO:0000256" key="3">
    <source>
        <dbReference type="ARBA" id="ARBA00001941"/>
    </source>
</evidence>
<comment type="cofactor">
    <cofactor evidence="3">
        <name>Co(2+)</name>
        <dbReference type="ChEBI" id="CHEBI:48828"/>
    </cofactor>
</comment>
<protein>
    <recommendedName>
        <fullName evidence="5">5'-deoxynucleotidase</fullName>
        <ecNumber evidence="5">3.1.3.89</ecNumber>
    </recommendedName>
</protein>
<proteinExistence type="predicted"/>
<comment type="catalytic activity">
    <reaction evidence="1">
        <text>a 2'-deoxyribonucleoside 5'-phosphate + H2O = a 2'-deoxyribonucleoside + phosphate</text>
        <dbReference type="Rhea" id="RHEA:36167"/>
        <dbReference type="ChEBI" id="CHEBI:15377"/>
        <dbReference type="ChEBI" id="CHEBI:18274"/>
        <dbReference type="ChEBI" id="CHEBI:43474"/>
        <dbReference type="ChEBI" id="CHEBI:65317"/>
        <dbReference type="EC" id="3.1.3.89"/>
    </reaction>
</comment>